<dbReference type="GO" id="GO:0006633">
    <property type="term" value="P:fatty acid biosynthetic process"/>
    <property type="evidence" value="ECO:0007669"/>
    <property type="project" value="UniProtKB-KW"/>
</dbReference>
<dbReference type="GO" id="GO:0016717">
    <property type="term" value="F:oxidoreductase activity, acting on paired donors, with oxidation of a pair of donors resulting in the reduction of molecular oxygen to two molecules of water"/>
    <property type="evidence" value="ECO:0007669"/>
    <property type="project" value="InterPro"/>
</dbReference>
<feature type="transmembrane region" description="Helical" evidence="13">
    <location>
        <begin position="163"/>
        <end position="183"/>
    </location>
</feature>
<gene>
    <name evidence="15" type="ORF">J3U87_18120</name>
</gene>
<feature type="domain" description="Fatty acid desaturase" evidence="14">
    <location>
        <begin position="25"/>
        <end position="245"/>
    </location>
</feature>
<keyword evidence="8" id="KW-0408">Iron</keyword>
<dbReference type="Pfam" id="PF00487">
    <property type="entry name" value="FA_desaturase"/>
    <property type="match status" value="1"/>
</dbReference>
<name>A0A8A4TWN2_SULCO</name>
<keyword evidence="12" id="KW-0175">Coiled coil</keyword>
<evidence type="ECO:0000256" key="13">
    <source>
        <dbReference type="SAM" id="Phobius"/>
    </source>
</evidence>
<keyword evidence="4 13" id="KW-0812">Transmembrane</keyword>
<evidence type="ECO:0000256" key="10">
    <source>
        <dbReference type="ARBA" id="ARBA00023136"/>
    </source>
</evidence>
<protein>
    <submittedName>
        <fullName evidence="15">Fatty acid desaturase</fullName>
    </submittedName>
</protein>
<evidence type="ECO:0000256" key="8">
    <source>
        <dbReference type="ARBA" id="ARBA00023004"/>
    </source>
</evidence>
<dbReference type="EMBL" id="CP071793">
    <property type="protein sequence ID" value="QTD54366.1"/>
    <property type="molecule type" value="Genomic_DNA"/>
</dbReference>
<dbReference type="InterPro" id="IPR005804">
    <property type="entry name" value="FA_desaturase_dom"/>
</dbReference>
<evidence type="ECO:0000256" key="4">
    <source>
        <dbReference type="ARBA" id="ARBA00022692"/>
    </source>
</evidence>
<comment type="subcellular location">
    <subcellularLocation>
        <location evidence="1">Membrane</location>
        <topology evidence="1">Multi-pass membrane protein</topology>
    </subcellularLocation>
</comment>
<keyword evidence="3" id="KW-0444">Lipid biosynthesis</keyword>
<dbReference type="GO" id="GO:0016020">
    <property type="term" value="C:membrane"/>
    <property type="evidence" value="ECO:0007669"/>
    <property type="project" value="UniProtKB-SubCell"/>
</dbReference>
<dbReference type="AlphaFoldDB" id="A0A8A4TWN2"/>
<sequence>MTPIAAAILVPLYALSYGFDWYEWFWFAFFMVATGISITGGYHRLWSHRAYEAHWSLRLFFAIFGACAVQNSILTWSSDHRDHHRHVDDNEKDPYSAGRGFWFSHMGWILRRWKPHPDNFTNVKDLQRDPIVAWQHRHYLAITLTANIALPLLLGFIHGKLWGVFIIATLLRVVLNHHFTFFINSLAHIWGRRPYSNANSARDNDLLALVTYGEGYHNYHHRFQYDYRNGIRWWHFDPTKWMIRSASWVGLTHKLKIVPQLQIERARLAIQFQQALARLDRAERRDDFRARLEEQYQDYLRALNDWAKVKQEWYAAKRKELAGKLDRFELRLRYVDLKYRWKLQRKRWRLMTAQLAQVT</sequence>
<evidence type="ECO:0000256" key="6">
    <source>
        <dbReference type="ARBA" id="ARBA00022989"/>
    </source>
</evidence>
<evidence type="ECO:0000256" key="12">
    <source>
        <dbReference type="SAM" id="Coils"/>
    </source>
</evidence>
<feature type="coiled-coil region" evidence="12">
    <location>
        <begin position="265"/>
        <end position="309"/>
    </location>
</feature>
<comment type="similarity">
    <text evidence="2">Belongs to the fatty acid desaturase type 2 family.</text>
</comment>
<feature type="transmembrane region" description="Helical" evidence="13">
    <location>
        <begin position="24"/>
        <end position="43"/>
    </location>
</feature>
<dbReference type="PRINTS" id="PR00075">
    <property type="entry name" value="FACDDSATRASE"/>
</dbReference>
<feature type="transmembrane region" description="Helical" evidence="13">
    <location>
        <begin position="55"/>
        <end position="74"/>
    </location>
</feature>
<evidence type="ECO:0000256" key="9">
    <source>
        <dbReference type="ARBA" id="ARBA00023098"/>
    </source>
</evidence>
<dbReference type="CDD" id="cd03505">
    <property type="entry name" value="Delta9-FADS-like"/>
    <property type="match status" value="1"/>
</dbReference>
<dbReference type="KEGG" id="scor:J3U87_18120"/>
<reference evidence="15" key="1">
    <citation type="submission" date="2021-03" db="EMBL/GenBank/DDBJ databases">
        <title>Acanthopleuribacteraceae sp. M133.</title>
        <authorList>
            <person name="Wang G."/>
        </authorList>
    </citation>
    <scope>NUCLEOTIDE SEQUENCE</scope>
    <source>
        <strain evidence="15">M133</strain>
    </source>
</reference>
<dbReference type="RefSeq" id="WP_237384460.1">
    <property type="nucleotide sequence ID" value="NZ_CP071793.1"/>
</dbReference>
<proteinExistence type="inferred from homology"/>
<evidence type="ECO:0000256" key="1">
    <source>
        <dbReference type="ARBA" id="ARBA00004141"/>
    </source>
</evidence>
<organism evidence="15 16">
    <name type="scientific">Sulfidibacter corallicola</name>
    <dbReference type="NCBI Taxonomy" id="2818388"/>
    <lineage>
        <taxon>Bacteria</taxon>
        <taxon>Pseudomonadati</taxon>
        <taxon>Acidobacteriota</taxon>
        <taxon>Holophagae</taxon>
        <taxon>Acanthopleuribacterales</taxon>
        <taxon>Acanthopleuribacteraceae</taxon>
        <taxon>Sulfidibacter</taxon>
    </lineage>
</organism>
<keyword evidence="5" id="KW-0276">Fatty acid metabolism</keyword>
<evidence type="ECO:0000259" key="14">
    <source>
        <dbReference type="Pfam" id="PF00487"/>
    </source>
</evidence>
<keyword evidence="6 13" id="KW-1133">Transmembrane helix</keyword>
<dbReference type="PANTHER" id="PTHR11351:SF31">
    <property type="entry name" value="DESATURASE 1, ISOFORM A-RELATED"/>
    <property type="match status" value="1"/>
</dbReference>
<keyword evidence="9" id="KW-0443">Lipid metabolism</keyword>
<feature type="transmembrane region" description="Helical" evidence="13">
    <location>
        <begin position="138"/>
        <end position="157"/>
    </location>
</feature>
<dbReference type="PANTHER" id="PTHR11351">
    <property type="entry name" value="ACYL-COA DESATURASE"/>
    <property type="match status" value="1"/>
</dbReference>
<evidence type="ECO:0000313" key="15">
    <source>
        <dbReference type="EMBL" id="QTD54366.1"/>
    </source>
</evidence>
<dbReference type="InterPro" id="IPR015876">
    <property type="entry name" value="Acyl-CoA_DS"/>
</dbReference>
<evidence type="ECO:0000256" key="11">
    <source>
        <dbReference type="ARBA" id="ARBA00023160"/>
    </source>
</evidence>
<evidence type="ECO:0000256" key="5">
    <source>
        <dbReference type="ARBA" id="ARBA00022832"/>
    </source>
</evidence>
<keyword evidence="7" id="KW-0560">Oxidoreductase</keyword>
<evidence type="ECO:0000256" key="7">
    <source>
        <dbReference type="ARBA" id="ARBA00023002"/>
    </source>
</evidence>
<dbReference type="Proteomes" id="UP000663929">
    <property type="component" value="Chromosome"/>
</dbReference>
<evidence type="ECO:0000313" key="16">
    <source>
        <dbReference type="Proteomes" id="UP000663929"/>
    </source>
</evidence>
<keyword evidence="16" id="KW-1185">Reference proteome</keyword>
<evidence type="ECO:0000256" key="2">
    <source>
        <dbReference type="ARBA" id="ARBA00008749"/>
    </source>
</evidence>
<keyword evidence="11" id="KW-0275">Fatty acid biosynthesis</keyword>
<evidence type="ECO:0000256" key="3">
    <source>
        <dbReference type="ARBA" id="ARBA00022516"/>
    </source>
</evidence>
<accession>A0A8A4TWN2</accession>
<keyword evidence="10 13" id="KW-0472">Membrane</keyword>